<reference evidence="1" key="1">
    <citation type="journal article" date="2021" name="Proc. Natl. Acad. Sci. U.S.A.">
        <title>A Catalog of Tens of Thousands of Viruses from Human Metagenomes Reveals Hidden Associations with Chronic Diseases.</title>
        <authorList>
            <person name="Tisza M.J."/>
            <person name="Buck C.B."/>
        </authorList>
    </citation>
    <scope>NUCLEOTIDE SEQUENCE</scope>
    <source>
        <strain evidence="1">CtdmY20</strain>
    </source>
</reference>
<organism evidence="1">
    <name type="scientific">Siphoviridae sp. ctdmY20</name>
    <dbReference type="NCBI Taxonomy" id="2825586"/>
    <lineage>
        <taxon>Viruses</taxon>
        <taxon>Duplodnaviria</taxon>
        <taxon>Heunggongvirae</taxon>
        <taxon>Uroviricota</taxon>
        <taxon>Caudoviricetes</taxon>
    </lineage>
</organism>
<proteinExistence type="predicted"/>
<name>A0A8S5QBC5_9CAUD</name>
<protein>
    <submittedName>
        <fullName evidence="1">Uncharacterized protein</fullName>
    </submittedName>
</protein>
<evidence type="ECO:0000313" key="1">
    <source>
        <dbReference type="EMBL" id="DAE16210.1"/>
    </source>
</evidence>
<accession>A0A8S5QBC5</accession>
<dbReference type="EMBL" id="BK015617">
    <property type="protein sequence ID" value="DAE16210.1"/>
    <property type="molecule type" value="Genomic_DNA"/>
</dbReference>
<sequence>MGSTLKIESVRQQYTKLIRGYNVNPLHKCRT</sequence>